<dbReference type="InterPro" id="IPR035919">
    <property type="entry name" value="EAL_sf"/>
</dbReference>
<dbReference type="OrthoDB" id="9759607at2"/>
<gene>
    <name evidence="2" type="ORF">F4V44_19565</name>
</gene>
<dbReference type="InterPro" id="IPR001633">
    <property type="entry name" value="EAL_dom"/>
</dbReference>
<dbReference type="InterPro" id="IPR050706">
    <property type="entry name" value="Cyclic-di-GMP_PDE-like"/>
</dbReference>
<evidence type="ECO:0000259" key="1">
    <source>
        <dbReference type="PROSITE" id="PS50883"/>
    </source>
</evidence>
<dbReference type="PANTHER" id="PTHR33121">
    <property type="entry name" value="CYCLIC DI-GMP PHOSPHODIESTERASE PDEF"/>
    <property type="match status" value="1"/>
</dbReference>
<dbReference type="EMBL" id="VYKL01000031">
    <property type="protein sequence ID" value="KAA9019544.1"/>
    <property type="molecule type" value="Genomic_DNA"/>
</dbReference>
<dbReference type="Gene3D" id="3.20.20.450">
    <property type="entry name" value="EAL domain"/>
    <property type="match status" value="1"/>
</dbReference>
<evidence type="ECO:0000313" key="2">
    <source>
        <dbReference type="EMBL" id="KAA9019544.1"/>
    </source>
</evidence>
<protein>
    <submittedName>
        <fullName evidence="2">EAL domain-containing protein</fullName>
    </submittedName>
</protein>
<name>A0A5J5HJ68_9BACI</name>
<evidence type="ECO:0000313" key="3">
    <source>
        <dbReference type="Proteomes" id="UP000326671"/>
    </source>
</evidence>
<dbReference type="AlphaFoldDB" id="A0A5J5HJ68"/>
<keyword evidence="3" id="KW-1185">Reference proteome</keyword>
<dbReference type="SUPFAM" id="SSF141868">
    <property type="entry name" value="EAL domain-like"/>
    <property type="match status" value="1"/>
</dbReference>
<dbReference type="CDD" id="cd01948">
    <property type="entry name" value="EAL"/>
    <property type="match status" value="1"/>
</dbReference>
<comment type="caution">
    <text evidence="2">The sequence shown here is derived from an EMBL/GenBank/DDBJ whole genome shotgun (WGS) entry which is preliminary data.</text>
</comment>
<organism evidence="2 3">
    <name type="scientific">Niallia endozanthoxylica</name>
    <dbReference type="NCBI Taxonomy" id="2036016"/>
    <lineage>
        <taxon>Bacteria</taxon>
        <taxon>Bacillati</taxon>
        <taxon>Bacillota</taxon>
        <taxon>Bacilli</taxon>
        <taxon>Bacillales</taxon>
        <taxon>Bacillaceae</taxon>
        <taxon>Niallia</taxon>
    </lineage>
</organism>
<dbReference type="PANTHER" id="PTHR33121:SF70">
    <property type="entry name" value="SIGNALING PROTEIN YKOW"/>
    <property type="match status" value="1"/>
</dbReference>
<feature type="domain" description="EAL" evidence="1">
    <location>
        <begin position="1"/>
        <end position="79"/>
    </location>
</feature>
<reference evidence="2 3" key="1">
    <citation type="submission" date="2019-09" db="EMBL/GenBank/DDBJ databases">
        <title>Whole genome sequences of isolates from the Mars Exploration Rovers.</title>
        <authorList>
            <person name="Seuylemezian A."/>
            <person name="Vaishampayan P."/>
        </authorList>
    </citation>
    <scope>NUCLEOTIDE SEQUENCE [LARGE SCALE GENOMIC DNA]</scope>
    <source>
        <strain evidence="2 3">MER_TA_151</strain>
    </source>
</reference>
<dbReference type="PROSITE" id="PS50883">
    <property type="entry name" value="EAL"/>
    <property type="match status" value="1"/>
</dbReference>
<dbReference type="Proteomes" id="UP000326671">
    <property type="component" value="Unassembled WGS sequence"/>
</dbReference>
<proteinExistence type="predicted"/>
<sequence length="79" mass="9090">MDGVKIDRSFIRNISNQSEHAGITTAMIKMAQHLKMEVIAEGVETETELSFLQQHDCHHVQGFYFGKPCPVEEFEETYM</sequence>
<accession>A0A5J5HJ68</accession>
<dbReference type="GO" id="GO:0071111">
    <property type="term" value="F:cyclic-guanylate-specific phosphodiesterase activity"/>
    <property type="evidence" value="ECO:0007669"/>
    <property type="project" value="InterPro"/>
</dbReference>
<dbReference type="Pfam" id="PF00563">
    <property type="entry name" value="EAL"/>
    <property type="match status" value="1"/>
</dbReference>